<gene>
    <name evidence="3" type="ORF">Esi_0074_0079</name>
</gene>
<sequence length="108" mass="11274">MVRLVEGQIVAEDEDGAGGWLRGLLRCRTINFLGFRVPLYWSCVIVVFAGLKFGIFGLLFVAAAAGASQYACNDGGSGGGGSGGRRRPFARGSNVRGISDLPKPPPSS</sequence>
<organism evidence="3 4">
    <name type="scientific">Ectocarpus siliculosus</name>
    <name type="common">Brown alga</name>
    <name type="synonym">Conferva siliculosa</name>
    <dbReference type="NCBI Taxonomy" id="2880"/>
    <lineage>
        <taxon>Eukaryota</taxon>
        <taxon>Sar</taxon>
        <taxon>Stramenopiles</taxon>
        <taxon>Ochrophyta</taxon>
        <taxon>PX clade</taxon>
        <taxon>Phaeophyceae</taxon>
        <taxon>Ectocarpales</taxon>
        <taxon>Ectocarpaceae</taxon>
        <taxon>Ectocarpus</taxon>
    </lineage>
</organism>
<keyword evidence="4" id="KW-1185">Reference proteome</keyword>
<dbReference type="Proteomes" id="UP000002630">
    <property type="component" value="Unassembled WGS sequence"/>
</dbReference>
<feature type="transmembrane region" description="Helical" evidence="2">
    <location>
        <begin position="39"/>
        <end position="61"/>
    </location>
</feature>
<evidence type="ECO:0000256" key="2">
    <source>
        <dbReference type="SAM" id="Phobius"/>
    </source>
</evidence>
<keyword evidence="2" id="KW-1133">Transmembrane helix</keyword>
<evidence type="ECO:0000256" key="1">
    <source>
        <dbReference type="SAM" id="MobiDB-lite"/>
    </source>
</evidence>
<feature type="region of interest" description="Disordered" evidence="1">
    <location>
        <begin position="76"/>
        <end position="108"/>
    </location>
</feature>
<dbReference type="InParanoid" id="D8LSL7"/>
<dbReference type="OrthoDB" id="10347065at2759"/>
<reference evidence="3 4" key="1">
    <citation type="journal article" date="2010" name="Nature">
        <title>The Ectocarpus genome and the independent evolution of multicellularity in brown algae.</title>
        <authorList>
            <person name="Cock J.M."/>
            <person name="Sterck L."/>
            <person name="Rouze P."/>
            <person name="Scornet D."/>
            <person name="Allen A.E."/>
            <person name="Amoutzias G."/>
            <person name="Anthouard V."/>
            <person name="Artiguenave F."/>
            <person name="Aury J.M."/>
            <person name="Badger J.H."/>
            <person name="Beszteri B."/>
            <person name="Billiau K."/>
            <person name="Bonnet E."/>
            <person name="Bothwell J.H."/>
            <person name="Bowler C."/>
            <person name="Boyen C."/>
            <person name="Brownlee C."/>
            <person name="Carrano C.J."/>
            <person name="Charrier B."/>
            <person name="Cho G.Y."/>
            <person name="Coelho S.M."/>
            <person name="Collen J."/>
            <person name="Corre E."/>
            <person name="Da Silva C."/>
            <person name="Delage L."/>
            <person name="Delaroque N."/>
            <person name="Dittami S.M."/>
            <person name="Doulbeau S."/>
            <person name="Elias M."/>
            <person name="Farnham G."/>
            <person name="Gachon C.M."/>
            <person name="Gschloessl B."/>
            <person name="Heesch S."/>
            <person name="Jabbari K."/>
            <person name="Jubin C."/>
            <person name="Kawai H."/>
            <person name="Kimura K."/>
            <person name="Kloareg B."/>
            <person name="Kupper F.C."/>
            <person name="Lang D."/>
            <person name="Le Bail A."/>
            <person name="Leblanc C."/>
            <person name="Lerouge P."/>
            <person name="Lohr M."/>
            <person name="Lopez P.J."/>
            <person name="Martens C."/>
            <person name="Maumus F."/>
            <person name="Michel G."/>
            <person name="Miranda-Saavedra D."/>
            <person name="Morales J."/>
            <person name="Moreau H."/>
            <person name="Motomura T."/>
            <person name="Nagasato C."/>
            <person name="Napoli C.A."/>
            <person name="Nelson D.R."/>
            <person name="Nyvall-Collen P."/>
            <person name="Peters A.F."/>
            <person name="Pommier C."/>
            <person name="Potin P."/>
            <person name="Poulain J."/>
            <person name="Quesneville H."/>
            <person name="Read B."/>
            <person name="Rensing S.A."/>
            <person name="Ritter A."/>
            <person name="Rousvoal S."/>
            <person name="Samanta M."/>
            <person name="Samson G."/>
            <person name="Schroeder D.C."/>
            <person name="Segurens B."/>
            <person name="Strittmatter M."/>
            <person name="Tonon T."/>
            <person name="Tregear J.W."/>
            <person name="Valentin K."/>
            <person name="von Dassow P."/>
            <person name="Yamagishi T."/>
            <person name="Van de Peer Y."/>
            <person name="Wincker P."/>
        </authorList>
    </citation>
    <scope>NUCLEOTIDE SEQUENCE [LARGE SCALE GENOMIC DNA]</scope>
    <source>
        <strain evidence="4">Ec32 / CCAP1310/4</strain>
    </source>
</reference>
<name>D8LSL7_ECTSI</name>
<accession>D8LSL7</accession>
<keyword evidence="2" id="KW-0812">Transmembrane</keyword>
<proteinExistence type="predicted"/>
<dbReference type="AlphaFoldDB" id="D8LSL7"/>
<dbReference type="EMBL" id="FN649760">
    <property type="protein sequence ID" value="CBN77854.1"/>
    <property type="molecule type" value="Genomic_DNA"/>
</dbReference>
<evidence type="ECO:0000313" key="4">
    <source>
        <dbReference type="Proteomes" id="UP000002630"/>
    </source>
</evidence>
<evidence type="ECO:0000313" key="3">
    <source>
        <dbReference type="EMBL" id="CBN77854.1"/>
    </source>
</evidence>
<keyword evidence="2" id="KW-0472">Membrane</keyword>
<protein>
    <submittedName>
        <fullName evidence="3">Uncharacterized protein</fullName>
    </submittedName>
</protein>